<evidence type="ECO:0000256" key="4">
    <source>
        <dbReference type="ARBA" id="ARBA00023239"/>
    </source>
</evidence>
<dbReference type="InterPro" id="IPR006913">
    <property type="entry name" value="CENP-V/GFA"/>
</dbReference>
<dbReference type="AlphaFoldDB" id="A0A238KAI7"/>
<dbReference type="Gene3D" id="3.90.1590.10">
    <property type="entry name" value="glutathione-dependent formaldehyde- activating enzyme (gfa)"/>
    <property type="match status" value="1"/>
</dbReference>
<dbReference type="OrthoDB" id="9807246at2"/>
<reference evidence="8" key="1">
    <citation type="submission" date="2017-05" db="EMBL/GenBank/DDBJ databases">
        <authorList>
            <person name="Rodrigo-Torres L."/>
            <person name="Arahal R. D."/>
            <person name="Lucena T."/>
        </authorList>
    </citation>
    <scope>NUCLEOTIDE SEQUENCE [LARGE SCALE GENOMIC DNA]</scope>
    <source>
        <strain evidence="8">CECT 8868</strain>
    </source>
</reference>
<evidence type="ECO:0000256" key="1">
    <source>
        <dbReference type="ARBA" id="ARBA00005495"/>
    </source>
</evidence>
<gene>
    <name evidence="7" type="ORF">OCA8868_02178</name>
</gene>
<dbReference type="Pfam" id="PF04828">
    <property type="entry name" value="GFA"/>
    <property type="match status" value="1"/>
</dbReference>
<evidence type="ECO:0000259" key="6">
    <source>
        <dbReference type="PROSITE" id="PS51891"/>
    </source>
</evidence>
<feature type="region of interest" description="Disordered" evidence="5">
    <location>
        <begin position="119"/>
        <end position="142"/>
    </location>
</feature>
<sequence>MKTGRCLCGGIRFEYVGEELFAGHCHCDSCRHQTASAFTTFMGIANGTWRWTGETPKVYESSPGQKRFFCGTCGAPVAYSSSRWPDDIHFYAALLDDAQSFTPKEHYHWEERLHWAAPTDDLPKNEGTIAELDGEGHDQQVP</sequence>
<evidence type="ECO:0000313" key="8">
    <source>
        <dbReference type="Proteomes" id="UP000203464"/>
    </source>
</evidence>
<dbReference type="PANTHER" id="PTHR33337">
    <property type="entry name" value="GFA DOMAIN-CONTAINING PROTEIN"/>
    <property type="match status" value="1"/>
</dbReference>
<organism evidence="7 8">
    <name type="scientific">Octadecabacter ascidiaceicola</name>
    <dbReference type="NCBI Taxonomy" id="1655543"/>
    <lineage>
        <taxon>Bacteria</taxon>
        <taxon>Pseudomonadati</taxon>
        <taxon>Pseudomonadota</taxon>
        <taxon>Alphaproteobacteria</taxon>
        <taxon>Rhodobacterales</taxon>
        <taxon>Roseobacteraceae</taxon>
        <taxon>Octadecabacter</taxon>
    </lineage>
</organism>
<dbReference type="EMBL" id="FXYD01000003">
    <property type="protein sequence ID" value="SMX39878.1"/>
    <property type="molecule type" value="Genomic_DNA"/>
</dbReference>
<dbReference type="InterPro" id="IPR011057">
    <property type="entry name" value="Mss4-like_sf"/>
</dbReference>
<accession>A0A238KAI7</accession>
<dbReference type="Proteomes" id="UP000203464">
    <property type="component" value="Unassembled WGS sequence"/>
</dbReference>
<feature type="domain" description="CENP-V/GFA" evidence="6">
    <location>
        <begin position="2"/>
        <end position="110"/>
    </location>
</feature>
<evidence type="ECO:0000256" key="2">
    <source>
        <dbReference type="ARBA" id="ARBA00022723"/>
    </source>
</evidence>
<name>A0A238KAI7_9RHOB</name>
<dbReference type="GO" id="GO:0046872">
    <property type="term" value="F:metal ion binding"/>
    <property type="evidence" value="ECO:0007669"/>
    <property type="project" value="UniProtKB-KW"/>
</dbReference>
<dbReference type="SUPFAM" id="SSF51316">
    <property type="entry name" value="Mss4-like"/>
    <property type="match status" value="1"/>
</dbReference>
<dbReference type="PANTHER" id="PTHR33337:SF40">
    <property type="entry name" value="CENP-V_GFA DOMAIN-CONTAINING PROTEIN-RELATED"/>
    <property type="match status" value="1"/>
</dbReference>
<keyword evidence="2" id="KW-0479">Metal-binding</keyword>
<keyword evidence="4" id="KW-0456">Lyase</keyword>
<evidence type="ECO:0000256" key="5">
    <source>
        <dbReference type="SAM" id="MobiDB-lite"/>
    </source>
</evidence>
<evidence type="ECO:0000313" key="7">
    <source>
        <dbReference type="EMBL" id="SMX39878.1"/>
    </source>
</evidence>
<protein>
    <submittedName>
        <fullName evidence="7">Glutathione-dependent formaldehyde-activating enzyme</fullName>
    </submittedName>
</protein>
<keyword evidence="8" id="KW-1185">Reference proteome</keyword>
<dbReference type="GO" id="GO:0016846">
    <property type="term" value="F:carbon-sulfur lyase activity"/>
    <property type="evidence" value="ECO:0007669"/>
    <property type="project" value="InterPro"/>
</dbReference>
<keyword evidence="3" id="KW-0862">Zinc</keyword>
<comment type="similarity">
    <text evidence="1">Belongs to the Gfa family.</text>
</comment>
<dbReference type="RefSeq" id="WP_093996563.1">
    <property type="nucleotide sequence ID" value="NZ_FXYD01000003.1"/>
</dbReference>
<dbReference type="PROSITE" id="PS51891">
    <property type="entry name" value="CENP_V_GFA"/>
    <property type="match status" value="1"/>
</dbReference>
<proteinExistence type="inferred from homology"/>
<evidence type="ECO:0000256" key="3">
    <source>
        <dbReference type="ARBA" id="ARBA00022833"/>
    </source>
</evidence>